<reference evidence="4" key="1">
    <citation type="submission" date="2023-05" db="EMBL/GenBank/DDBJ databases">
        <title>Nepenthes gracilis genome sequencing.</title>
        <authorList>
            <person name="Fukushima K."/>
        </authorList>
    </citation>
    <scope>NUCLEOTIDE SEQUENCE</scope>
    <source>
        <strain evidence="4">SING2019-196</strain>
    </source>
</reference>
<dbReference type="GO" id="GO:0050821">
    <property type="term" value="P:protein stabilization"/>
    <property type="evidence" value="ECO:0007669"/>
    <property type="project" value="TreeGrafter"/>
</dbReference>
<dbReference type="EMBL" id="BSYO01000033">
    <property type="protein sequence ID" value="GMH27538.1"/>
    <property type="molecule type" value="Genomic_DNA"/>
</dbReference>
<comment type="caution">
    <text evidence="4">The sequence shown here is derived from an EMBL/GenBank/DDBJ whole genome shotgun (WGS) entry which is preliminary data.</text>
</comment>
<dbReference type="InterPro" id="IPR024158">
    <property type="entry name" value="Mt_import_TIM15"/>
</dbReference>
<evidence type="ECO:0000256" key="2">
    <source>
        <dbReference type="SAM" id="SignalP"/>
    </source>
</evidence>
<keyword evidence="1" id="KW-0479">Metal-binding</keyword>
<organism evidence="4 5">
    <name type="scientific">Nepenthes gracilis</name>
    <name type="common">Slender pitcher plant</name>
    <dbReference type="NCBI Taxonomy" id="150966"/>
    <lineage>
        <taxon>Eukaryota</taxon>
        <taxon>Viridiplantae</taxon>
        <taxon>Streptophyta</taxon>
        <taxon>Embryophyta</taxon>
        <taxon>Tracheophyta</taxon>
        <taxon>Spermatophyta</taxon>
        <taxon>Magnoliopsida</taxon>
        <taxon>eudicotyledons</taxon>
        <taxon>Gunneridae</taxon>
        <taxon>Pentapetalae</taxon>
        <taxon>Caryophyllales</taxon>
        <taxon>Nepenthaceae</taxon>
        <taxon>Nepenthes</taxon>
    </lineage>
</organism>
<dbReference type="GO" id="GO:0006457">
    <property type="term" value="P:protein folding"/>
    <property type="evidence" value="ECO:0007669"/>
    <property type="project" value="TreeGrafter"/>
</dbReference>
<proteinExistence type="predicted"/>
<dbReference type="Pfam" id="PF05180">
    <property type="entry name" value="zf-DNL"/>
    <property type="match status" value="1"/>
</dbReference>
<keyword evidence="1" id="KW-0862">Zinc</keyword>
<dbReference type="PANTHER" id="PTHR20922">
    <property type="entry name" value="DNL-TYPE ZINC FINGER PROTEIN"/>
    <property type="match status" value="1"/>
</dbReference>
<feature type="chain" id="PRO_5042158083" description="DNL-type domain-containing protein" evidence="2">
    <location>
        <begin position="20"/>
        <end position="161"/>
    </location>
</feature>
<dbReference type="InterPro" id="IPR007853">
    <property type="entry name" value="Znf_DNL-typ"/>
</dbReference>
<gene>
    <name evidence="4" type="ORF">Nepgr_029381</name>
</gene>
<dbReference type="GO" id="GO:0005739">
    <property type="term" value="C:mitochondrion"/>
    <property type="evidence" value="ECO:0007669"/>
    <property type="project" value="TreeGrafter"/>
</dbReference>
<keyword evidence="5" id="KW-1185">Reference proteome</keyword>
<evidence type="ECO:0000313" key="4">
    <source>
        <dbReference type="EMBL" id="GMH27538.1"/>
    </source>
</evidence>
<dbReference type="AlphaFoldDB" id="A0AAD3Y379"/>
<dbReference type="Proteomes" id="UP001279734">
    <property type="component" value="Unassembled WGS sequence"/>
</dbReference>
<name>A0AAD3Y379_NEPGR</name>
<feature type="domain" description="DNL-type" evidence="3">
    <location>
        <begin position="97"/>
        <end position="161"/>
    </location>
</feature>
<dbReference type="GO" id="GO:0051087">
    <property type="term" value="F:protein-folding chaperone binding"/>
    <property type="evidence" value="ECO:0007669"/>
    <property type="project" value="TreeGrafter"/>
</dbReference>
<protein>
    <recommendedName>
        <fullName evidence="3">DNL-type domain-containing protein</fullName>
    </recommendedName>
</protein>
<evidence type="ECO:0000256" key="1">
    <source>
        <dbReference type="PROSITE-ProRule" id="PRU00834"/>
    </source>
</evidence>
<keyword evidence="1" id="KW-0863">Zinc-finger</keyword>
<evidence type="ECO:0000259" key="3">
    <source>
        <dbReference type="PROSITE" id="PS51501"/>
    </source>
</evidence>
<keyword evidence="2" id="KW-0732">Signal</keyword>
<dbReference type="PROSITE" id="PS51501">
    <property type="entry name" value="ZF_DNL"/>
    <property type="match status" value="1"/>
</dbReference>
<accession>A0AAD3Y379</accession>
<dbReference type="GO" id="GO:0008270">
    <property type="term" value="F:zinc ion binding"/>
    <property type="evidence" value="ECO:0007669"/>
    <property type="project" value="UniProtKB-KW"/>
</dbReference>
<sequence>MTTTTTPSILSLCFCSAAAANFSRPILYPNLFRPNLNSRRNPRLLVLHKSPLSSRSALRVPALSSINDGTSELNHDSFPPSSPSDEYFVESSIDVKLPRRSLLVQFTCNSCGERTKRLVNRVAYERGTVFVQCAGCRQYHKLVDNLSLVVEHDFRNDFNED</sequence>
<dbReference type="PANTHER" id="PTHR20922:SF19">
    <property type="entry name" value="F24J5.3"/>
    <property type="match status" value="1"/>
</dbReference>
<dbReference type="GO" id="GO:0030150">
    <property type="term" value="P:protein import into mitochondrial matrix"/>
    <property type="evidence" value="ECO:0007669"/>
    <property type="project" value="TreeGrafter"/>
</dbReference>
<evidence type="ECO:0000313" key="5">
    <source>
        <dbReference type="Proteomes" id="UP001279734"/>
    </source>
</evidence>
<feature type="signal peptide" evidence="2">
    <location>
        <begin position="1"/>
        <end position="19"/>
    </location>
</feature>